<name>A0A2H1V9P6_SPOFR</name>
<sequence>MQIANNKFSGDKRYDPSMDTGTRNESQKLFIFKYGKAILRHEWAGSGDRSDTTASQNTDVKPRLRCVSLRERYYVFSDTVNVPLVTDSNVFMGENHPMTSPALREAGGSVMILLTKNHPVPTPAVCWSSGKLIRCPQLRMVDRGFVPQMLSI</sequence>
<evidence type="ECO:0000256" key="1">
    <source>
        <dbReference type="SAM" id="MobiDB-lite"/>
    </source>
</evidence>
<organism evidence="2">
    <name type="scientific">Spodoptera frugiperda</name>
    <name type="common">Fall armyworm</name>
    <dbReference type="NCBI Taxonomy" id="7108"/>
    <lineage>
        <taxon>Eukaryota</taxon>
        <taxon>Metazoa</taxon>
        <taxon>Ecdysozoa</taxon>
        <taxon>Arthropoda</taxon>
        <taxon>Hexapoda</taxon>
        <taxon>Insecta</taxon>
        <taxon>Pterygota</taxon>
        <taxon>Neoptera</taxon>
        <taxon>Endopterygota</taxon>
        <taxon>Lepidoptera</taxon>
        <taxon>Glossata</taxon>
        <taxon>Ditrysia</taxon>
        <taxon>Noctuoidea</taxon>
        <taxon>Noctuidae</taxon>
        <taxon>Amphipyrinae</taxon>
        <taxon>Spodoptera</taxon>
    </lineage>
</organism>
<proteinExistence type="predicted"/>
<dbReference type="EMBL" id="ODYU01001215">
    <property type="protein sequence ID" value="SOQ37122.1"/>
    <property type="molecule type" value="Genomic_DNA"/>
</dbReference>
<reference evidence="2" key="1">
    <citation type="submission" date="2016-07" db="EMBL/GenBank/DDBJ databases">
        <authorList>
            <person name="Bretaudeau A."/>
        </authorList>
    </citation>
    <scope>NUCLEOTIDE SEQUENCE</scope>
    <source>
        <strain evidence="2">Rice</strain>
        <tissue evidence="2">Whole body</tissue>
    </source>
</reference>
<accession>A0A2H1V9P6</accession>
<gene>
    <name evidence="2" type="ORF">SFRICE_034315</name>
</gene>
<dbReference type="AlphaFoldDB" id="A0A2H1V9P6"/>
<feature type="region of interest" description="Disordered" evidence="1">
    <location>
        <begin position="1"/>
        <end position="21"/>
    </location>
</feature>
<protein>
    <submittedName>
        <fullName evidence="2">SFRICE_034315</fullName>
    </submittedName>
</protein>
<evidence type="ECO:0000313" key="2">
    <source>
        <dbReference type="EMBL" id="SOQ37122.1"/>
    </source>
</evidence>